<dbReference type="EMBL" id="JAYMYQ010000010">
    <property type="protein sequence ID" value="KAK7308068.1"/>
    <property type="molecule type" value="Genomic_DNA"/>
</dbReference>
<evidence type="ECO:0000256" key="1">
    <source>
        <dbReference type="SAM" id="SignalP"/>
    </source>
</evidence>
<dbReference type="AlphaFoldDB" id="A0AAN9K1A7"/>
<name>A0AAN9K1A7_CANGL</name>
<accession>A0AAN9K1A7</accession>
<sequence>MKRSLLNLTEPMLMLMLQIWFLEELRVPNPISDYPVTAWGEEYPVLTSPRICLFCMTQDKDPGPVLLGVLMAEQ</sequence>
<gene>
    <name evidence="2" type="ORF">VNO77_41660</name>
</gene>
<keyword evidence="1" id="KW-0732">Signal</keyword>
<feature type="chain" id="PRO_5042920401" evidence="1">
    <location>
        <begin position="25"/>
        <end position="74"/>
    </location>
</feature>
<proteinExistence type="predicted"/>
<evidence type="ECO:0000313" key="3">
    <source>
        <dbReference type="Proteomes" id="UP001367508"/>
    </source>
</evidence>
<organism evidence="2 3">
    <name type="scientific">Canavalia gladiata</name>
    <name type="common">Sword bean</name>
    <name type="synonym">Dolichos gladiatus</name>
    <dbReference type="NCBI Taxonomy" id="3824"/>
    <lineage>
        <taxon>Eukaryota</taxon>
        <taxon>Viridiplantae</taxon>
        <taxon>Streptophyta</taxon>
        <taxon>Embryophyta</taxon>
        <taxon>Tracheophyta</taxon>
        <taxon>Spermatophyta</taxon>
        <taxon>Magnoliopsida</taxon>
        <taxon>eudicotyledons</taxon>
        <taxon>Gunneridae</taxon>
        <taxon>Pentapetalae</taxon>
        <taxon>rosids</taxon>
        <taxon>fabids</taxon>
        <taxon>Fabales</taxon>
        <taxon>Fabaceae</taxon>
        <taxon>Papilionoideae</taxon>
        <taxon>50 kb inversion clade</taxon>
        <taxon>NPAAA clade</taxon>
        <taxon>indigoferoid/millettioid clade</taxon>
        <taxon>Phaseoleae</taxon>
        <taxon>Canavalia</taxon>
    </lineage>
</organism>
<evidence type="ECO:0000313" key="2">
    <source>
        <dbReference type="EMBL" id="KAK7308068.1"/>
    </source>
</evidence>
<dbReference type="Proteomes" id="UP001367508">
    <property type="component" value="Unassembled WGS sequence"/>
</dbReference>
<keyword evidence="3" id="KW-1185">Reference proteome</keyword>
<comment type="caution">
    <text evidence="2">The sequence shown here is derived from an EMBL/GenBank/DDBJ whole genome shotgun (WGS) entry which is preliminary data.</text>
</comment>
<protein>
    <submittedName>
        <fullName evidence="2">Uncharacterized protein</fullName>
    </submittedName>
</protein>
<reference evidence="2 3" key="1">
    <citation type="submission" date="2024-01" db="EMBL/GenBank/DDBJ databases">
        <title>The genomes of 5 underutilized Papilionoideae crops provide insights into root nodulation and disease resistanc.</title>
        <authorList>
            <person name="Jiang F."/>
        </authorList>
    </citation>
    <scope>NUCLEOTIDE SEQUENCE [LARGE SCALE GENOMIC DNA]</scope>
    <source>
        <strain evidence="2">LVBAO_FW01</strain>
        <tissue evidence="2">Leaves</tissue>
    </source>
</reference>
<feature type="signal peptide" evidence="1">
    <location>
        <begin position="1"/>
        <end position="24"/>
    </location>
</feature>